<comment type="caution">
    <text evidence="12">The sequence shown here is derived from an EMBL/GenBank/DDBJ whole genome shotgun (WGS) entry which is preliminary data.</text>
</comment>
<keyword evidence="3" id="KW-0813">Transport</keyword>
<dbReference type="InterPro" id="IPR004841">
    <property type="entry name" value="AA-permease/SLC12A_dom"/>
</dbReference>
<feature type="transmembrane region" description="Helical" evidence="10">
    <location>
        <begin position="216"/>
        <end position="239"/>
    </location>
</feature>
<feature type="transmembrane region" description="Helical" evidence="10">
    <location>
        <begin position="441"/>
        <end position="460"/>
    </location>
</feature>
<dbReference type="Proteomes" id="UP000219947">
    <property type="component" value="Unassembled WGS sequence"/>
</dbReference>
<dbReference type="Pfam" id="PF00324">
    <property type="entry name" value="AA_permease"/>
    <property type="match status" value="1"/>
</dbReference>
<dbReference type="AlphaFoldDB" id="A0A2A8D5Z9"/>
<feature type="transmembrane region" description="Helical" evidence="10">
    <location>
        <begin position="300"/>
        <end position="319"/>
    </location>
</feature>
<gene>
    <name evidence="12" type="primary">proY</name>
    <name evidence="12" type="ORF">CRM92_06705</name>
</gene>
<evidence type="ECO:0000256" key="6">
    <source>
        <dbReference type="ARBA" id="ARBA00022692"/>
    </source>
</evidence>
<comment type="subcellular location">
    <subcellularLocation>
        <location evidence="1">Cell inner membrane</location>
        <topology evidence="1">Multi-pass membrane protein</topology>
    </subcellularLocation>
</comment>
<dbReference type="FunFam" id="1.20.1740.10:FF:000001">
    <property type="entry name" value="Amino acid permease"/>
    <property type="match status" value="1"/>
</dbReference>
<evidence type="ECO:0000313" key="13">
    <source>
        <dbReference type="Proteomes" id="UP000219947"/>
    </source>
</evidence>
<keyword evidence="7" id="KW-0029">Amino-acid transport</keyword>
<evidence type="ECO:0000256" key="1">
    <source>
        <dbReference type="ARBA" id="ARBA00004429"/>
    </source>
</evidence>
<keyword evidence="13" id="KW-1185">Reference proteome</keyword>
<evidence type="ECO:0000256" key="7">
    <source>
        <dbReference type="ARBA" id="ARBA00022970"/>
    </source>
</evidence>
<evidence type="ECO:0000256" key="8">
    <source>
        <dbReference type="ARBA" id="ARBA00022989"/>
    </source>
</evidence>
<name>A0A2A8D5Z9_9MICC</name>
<feature type="transmembrane region" description="Helical" evidence="10">
    <location>
        <begin position="56"/>
        <end position="76"/>
    </location>
</feature>
<feature type="transmembrane region" description="Helical" evidence="10">
    <location>
        <begin position="260"/>
        <end position="280"/>
    </location>
</feature>
<feature type="domain" description="Amino acid permease/ SLC12A" evidence="11">
    <location>
        <begin position="32"/>
        <end position="452"/>
    </location>
</feature>
<evidence type="ECO:0000256" key="9">
    <source>
        <dbReference type="ARBA" id="ARBA00023136"/>
    </source>
</evidence>
<sequence>MKNNANSAATTANGAISTEDAPQLSRGLSLRHIMFIALGSAIGTGLFYGSASAIQLAGPAVLLAYVIGGAAVFMVMRAMGELALAHPVSGAFSEYATRYLGPWAGFVTGWSYALEMALVAIADVTAFAVYMKFWFPQSPSWIWIVSVLLILLAINLAKVKAFGETEFWFTIVKVSAIIAMIVGGIILLFVGVQAHTSVEPSVTNLWALDGGFMPEGFTGFLACFTVVMFAFGGIENIGIAAGEAENPRISIPKAIRTVPFRILIFYVLTLSVIMSLYPWYSVTKENSPFVQIFENLGIPAAGSILNVVIITAAVSAMNADVYGAGRMMYGLAKQGLAPKSFGKVAKNGAPWMTTLLMIVVMAVGVIVNITFENAFEVVASLATFATVFVWVMILLAHIAYKRGGYEDEVQPVRLPLVVSYITLAFMAFIVVLFGFFDDTRLALVVGAIWCVFLLAYYRLAVAPRLAKNAKLAITSDAQDG</sequence>
<dbReference type="RefSeq" id="WP_048778698.1">
    <property type="nucleotide sequence ID" value="NZ_CAURLQ010000037.1"/>
</dbReference>
<evidence type="ECO:0000313" key="12">
    <source>
        <dbReference type="EMBL" id="PEN16359.1"/>
    </source>
</evidence>
<keyword evidence="9 10" id="KW-0472">Membrane</keyword>
<evidence type="ECO:0000256" key="5">
    <source>
        <dbReference type="ARBA" id="ARBA00022519"/>
    </source>
</evidence>
<dbReference type="EMBL" id="PDEV01000002">
    <property type="protein sequence ID" value="PEN16359.1"/>
    <property type="molecule type" value="Genomic_DNA"/>
</dbReference>
<evidence type="ECO:0000256" key="2">
    <source>
        <dbReference type="ARBA" id="ARBA00008583"/>
    </source>
</evidence>
<dbReference type="InterPro" id="IPR004840">
    <property type="entry name" value="Amino_acid_permease_CS"/>
</dbReference>
<dbReference type="PROSITE" id="PS00218">
    <property type="entry name" value="AMINO_ACID_PERMEASE_1"/>
    <property type="match status" value="1"/>
</dbReference>
<proteinExistence type="inferred from homology"/>
<evidence type="ECO:0000256" key="3">
    <source>
        <dbReference type="ARBA" id="ARBA00022448"/>
    </source>
</evidence>
<reference evidence="12" key="1">
    <citation type="submission" date="2017-10" db="EMBL/GenBank/DDBJ databases">
        <title>Kefir isolates.</title>
        <authorList>
            <person name="Kim Y."/>
            <person name="Blasche S."/>
        </authorList>
    </citation>
    <scope>NUCLEOTIDE SEQUENCE [LARGE SCALE GENOMIC DNA]</scope>
    <source>
        <strain evidence="12">OG2-2</strain>
    </source>
</reference>
<feature type="transmembrane region" description="Helical" evidence="10">
    <location>
        <begin position="33"/>
        <end position="50"/>
    </location>
</feature>
<feature type="transmembrane region" description="Helical" evidence="10">
    <location>
        <begin position="141"/>
        <end position="159"/>
    </location>
</feature>
<evidence type="ECO:0000256" key="4">
    <source>
        <dbReference type="ARBA" id="ARBA00022475"/>
    </source>
</evidence>
<feature type="transmembrane region" description="Helical" evidence="10">
    <location>
        <begin position="412"/>
        <end position="435"/>
    </location>
</feature>
<dbReference type="GO" id="GO:0055085">
    <property type="term" value="P:transmembrane transport"/>
    <property type="evidence" value="ECO:0007669"/>
    <property type="project" value="InterPro"/>
</dbReference>
<keyword evidence="6 10" id="KW-0812">Transmembrane</keyword>
<keyword evidence="8 10" id="KW-1133">Transmembrane helix</keyword>
<dbReference type="PANTHER" id="PTHR43495">
    <property type="entry name" value="GABA PERMEASE"/>
    <property type="match status" value="1"/>
</dbReference>
<dbReference type="PIRSF" id="PIRSF006060">
    <property type="entry name" value="AA_transporter"/>
    <property type="match status" value="1"/>
</dbReference>
<feature type="transmembrane region" description="Helical" evidence="10">
    <location>
        <begin position="171"/>
        <end position="196"/>
    </location>
</feature>
<evidence type="ECO:0000256" key="10">
    <source>
        <dbReference type="SAM" id="Phobius"/>
    </source>
</evidence>
<dbReference type="GO" id="GO:0005886">
    <property type="term" value="C:plasma membrane"/>
    <property type="evidence" value="ECO:0007669"/>
    <property type="project" value="UniProtKB-SubCell"/>
</dbReference>
<accession>A0A2A8D5Z9</accession>
<protein>
    <submittedName>
        <fullName evidence="12">Amino acid permease</fullName>
    </submittedName>
</protein>
<keyword evidence="5" id="KW-0997">Cell inner membrane</keyword>
<feature type="transmembrane region" description="Helical" evidence="10">
    <location>
        <begin position="349"/>
        <end position="371"/>
    </location>
</feature>
<dbReference type="Gene3D" id="1.20.1740.10">
    <property type="entry name" value="Amino acid/polyamine transporter I"/>
    <property type="match status" value="1"/>
</dbReference>
<dbReference type="PANTHER" id="PTHR43495:SF4">
    <property type="entry name" value="AROMATIC AMINO ACID TRANSPORT PROTEIN AROP"/>
    <property type="match status" value="1"/>
</dbReference>
<dbReference type="GO" id="GO:0006865">
    <property type="term" value="P:amino acid transport"/>
    <property type="evidence" value="ECO:0007669"/>
    <property type="project" value="UniProtKB-KW"/>
</dbReference>
<comment type="similarity">
    <text evidence="2">Belongs to the amino acid-polyamine-organocation (APC) superfamily. Amino acid transporter (AAT) (TC 2.A.3.1) family.</text>
</comment>
<feature type="transmembrane region" description="Helical" evidence="10">
    <location>
        <begin position="377"/>
        <end position="400"/>
    </location>
</feature>
<organism evidence="12 13">
    <name type="scientific">Rothia dentocariosa</name>
    <dbReference type="NCBI Taxonomy" id="2047"/>
    <lineage>
        <taxon>Bacteria</taxon>
        <taxon>Bacillati</taxon>
        <taxon>Actinomycetota</taxon>
        <taxon>Actinomycetes</taxon>
        <taxon>Micrococcales</taxon>
        <taxon>Micrococcaceae</taxon>
        <taxon>Rothia</taxon>
    </lineage>
</organism>
<evidence type="ECO:0000259" key="11">
    <source>
        <dbReference type="Pfam" id="PF00324"/>
    </source>
</evidence>
<keyword evidence="4" id="KW-1003">Cell membrane</keyword>